<keyword evidence="1 10" id="KW-0963">Cytoplasm</keyword>
<organism evidence="13 14">
    <name type="scientific">Caldalkalibacillus uzonensis</name>
    <dbReference type="NCBI Taxonomy" id="353224"/>
    <lineage>
        <taxon>Bacteria</taxon>
        <taxon>Bacillati</taxon>
        <taxon>Bacillota</taxon>
        <taxon>Bacilli</taxon>
        <taxon>Bacillales</taxon>
        <taxon>Bacillaceae</taxon>
        <taxon>Caldalkalibacillus</taxon>
    </lineage>
</organism>
<keyword evidence="5 10" id="KW-0547">Nucleotide-binding</keyword>
<feature type="binding site" evidence="10">
    <location>
        <position position="260"/>
    </location>
    <ligand>
        <name>Zn(2+)</name>
        <dbReference type="ChEBI" id="CHEBI:29105"/>
    </ligand>
</feature>
<feature type="binding site" evidence="10">
    <location>
        <position position="247"/>
    </location>
    <ligand>
        <name>Zn(2+)</name>
        <dbReference type="ChEBI" id="CHEBI:29105"/>
    </ligand>
</feature>
<dbReference type="Gene3D" id="2.40.50.140">
    <property type="entry name" value="Nucleic acid-binding proteins"/>
    <property type="match status" value="1"/>
</dbReference>
<dbReference type="EMBL" id="JAUSUQ010000001">
    <property type="protein sequence ID" value="MDQ0337551.1"/>
    <property type="molecule type" value="Genomic_DNA"/>
</dbReference>
<proteinExistence type="inferred from homology"/>
<evidence type="ECO:0000256" key="4">
    <source>
        <dbReference type="ARBA" id="ARBA00022730"/>
    </source>
</evidence>
<dbReference type="InterPro" id="IPR010914">
    <property type="entry name" value="RsgA_GTPase_dom"/>
</dbReference>
<feature type="binding site" evidence="10">
    <location>
        <position position="254"/>
    </location>
    <ligand>
        <name>Zn(2+)</name>
        <dbReference type="ChEBI" id="CHEBI:29105"/>
    </ligand>
</feature>
<evidence type="ECO:0000256" key="3">
    <source>
        <dbReference type="ARBA" id="ARBA00022723"/>
    </source>
</evidence>
<feature type="domain" description="EngC GTPase" evidence="11">
    <location>
        <begin position="73"/>
        <end position="221"/>
    </location>
</feature>
<sequence>MLEGRIIKALAGYYYVLDQNRNVWQCRARGVFKKKGLQPLVGDVVHFEPVSDHEGWVTQLIDRKNQLVRPPIANVDQALLVFSVKEPSFSPYLLDRMLVSVEKEHIRPLICFTKLDLSGDKDDIVDEISVYQKMGYPVCQTSSKTGEGMEEVLTLLRGKITVLAGQSGVGKSTLLNQLCPQAQLETGTISDKLGRGRHTTRHVELLELPGGGLVADTPGFSQLDFSAIEPEDLGTYFIEIRAHMDACKFRGCLHHNEPGCAVKRAVEQGEIDSRRYAHYVQFLKEIEANQYRKRY</sequence>
<feature type="binding site" evidence="10">
    <location>
        <position position="252"/>
    </location>
    <ligand>
        <name>Zn(2+)</name>
        <dbReference type="ChEBI" id="CHEBI:29105"/>
    </ligand>
</feature>
<comment type="caution">
    <text evidence="13">The sequence shown here is derived from an EMBL/GenBank/DDBJ whole genome shotgun (WGS) entry which is preliminary data.</text>
</comment>
<dbReference type="Gene3D" id="3.40.50.300">
    <property type="entry name" value="P-loop containing nucleotide triphosphate hydrolases"/>
    <property type="match status" value="1"/>
</dbReference>
<comment type="function">
    <text evidence="10">One of several proteins that assist in the late maturation steps of the functional core of the 30S ribosomal subunit. Helps release RbfA from mature subunits. May play a role in the assembly of ribosomal proteins into the subunit. Circularly permuted GTPase that catalyzes slow GTP hydrolysis, GTPase activity is stimulated by the 30S ribosomal subunit.</text>
</comment>
<keyword evidence="9 10" id="KW-0342">GTP-binding</keyword>
<dbReference type="Proteomes" id="UP001232445">
    <property type="component" value="Unassembled WGS sequence"/>
</dbReference>
<comment type="similarity">
    <text evidence="10">Belongs to the TRAFAC class YlqF/YawG GTPase family. RsgA subfamily.</text>
</comment>
<dbReference type="GO" id="GO:0016787">
    <property type="term" value="F:hydrolase activity"/>
    <property type="evidence" value="ECO:0007669"/>
    <property type="project" value="UniProtKB-KW"/>
</dbReference>
<gene>
    <name evidence="10" type="primary">rsgA</name>
    <name evidence="13" type="ORF">J2S00_000321</name>
</gene>
<dbReference type="InterPro" id="IPR012340">
    <property type="entry name" value="NA-bd_OB-fold"/>
</dbReference>
<dbReference type="InterPro" id="IPR030378">
    <property type="entry name" value="G_CP_dom"/>
</dbReference>
<evidence type="ECO:0000259" key="11">
    <source>
        <dbReference type="PROSITE" id="PS50936"/>
    </source>
</evidence>
<keyword evidence="7 10" id="KW-0862">Zinc</keyword>
<evidence type="ECO:0000313" key="14">
    <source>
        <dbReference type="Proteomes" id="UP001232445"/>
    </source>
</evidence>
<evidence type="ECO:0000256" key="9">
    <source>
        <dbReference type="ARBA" id="ARBA00023134"/>
    </source>
</evidence>
<evidence type="ECO:0000256" key="2">
    <source>
        <dbReference type="ARBA" id="ARBA00022517"/>
    </source>
</evidence>
<evidence type="ECO:0000256" key="8">
    <source>
        <dbReference type="ARBA" id="ARBA00022884"/>
    </source>
</evidence>
<dbReference type="Pfam" id="PF03193">
    <property type="entry name" value="RsgA_GTPase"/>
    <property type="match status" value="1"/>
</dbReference>
<keyword evidence="4 10" id="KW-0699">rRNA-binding</keyword>
<feature type="binding site" evidence="10">
    <location>
        <begin position="113"/>
        <end position="116"/>
    </location>
    <ligand>
        <name>GTP</name>
        <dbReference type="ChEBI" id="CHEBI:37565"/>
    </ligand>
</feature>
<evidence type="ECO:0000256" key="5">
    <source>
        <dbReference type="ARBA" id="ARBA00022741"/>
    </source>
</evidence>
<dbReference type="PANTHER" id="PTHR32120">
    <property type="entry name" value="SMALL RIBOSOMAL SUBUNIT BIOGENESIS GTPASE RSGA"/>
    <property type="match status" value="1"/>
</dbReference>
<reference evidence="13 14" key="1">
    <citation type="submission" date="2023-07" db="EMBL/GenBank/DDBJ databases">
        <title>Genomic Encyclopedia of Type Strains, Phase IV (KMG-IV): sequencing the most valuable type-strain genomes for metagenomic binning, comparative biology and taxonomic classification.</title>
        <authorList>
            <person name="Goeker M."/>
        </authorList>
    </citation>
    <scope>NUCLEOTIDE SEQUENCE [LARGE SCALE GENOMIC DNA]</scope>
    <source>
        <strain evidence="13 14">DSM 17740</strain>
    </source>
</reference>
<dbReference type="HAMAP" id="MF_01820">
    <property type="entry name" value="GTPase_RsgA"/>
    <property type="match status" value="1"/>
</dbReference>
<evidence type="ECO:0000256" key="7">
    <source>
        <dbReference type="ARBA" id="ARBA00022833"/>
    </source>
</evidence>
<feature type="binding site" evidence="10">
    <location>
        <begin position="165"/>
        <end position="173"/>
    </location>
    <ligand>
        <name>GTP</name>
        <dbReference type="ChEBI" id="CHEBI:37565"/>
    </ligand>
</feature>
<dbReference type="SUPFAM" id="SSF50249">
    <property type="entry name" value="Nucleic acid-binding proteins"/>
    <property type="match status" value="1"/>
</dbReference>
<keyword evidence="6 10" id="KW-0378">Hydrolase</keyword>
<keyword evidence="2 10" id="KW-0690">Ribosome biogenesis</keyword>
<evidence type="ECO:0000256" key="10">
    <source>
        <dbReference type="HAMAP-Rule" id="MF_01820"/>
    </source>
</evidence>
<dbReference type="CDD" id="cd04466">
    <property type="entry name" value="S1_YloQ_GTPase"/>
    <property type="match status" value="1"/>
</dbReference>
<dbReference type="NCBIfam" id="TIGR00157">
    <property type="entry name" value="ribosome small subunit-dependent GTPase A"/>
    <property type="match status" value="1"/>
</dbReference>
<dbReference type="Pfam" id="PF16745">
    <property type="entry name" value="RsgA_N"/>
    <property type="match status" value="1"/>
</dbReference>
<comment type="subunit">
    <text evidence="10">Monomer. Associates with 30S ribosomal subunit, binds 16S rRNA.</text>
</comment>
<keyword evidence="8 10" id="KW-0694">RNA-binding</keyword>
<dbReference type="Gene3D" id="1.10.40.50">
    <property type="entry name" value="Probable gtpase engc, domain 3"/>
    <property type="match status" value="1"/>
</dbReference>
<dbReference type="PROSITE" id="PS51721">
    <property type="entry name" value="G_CP"/>
    <property type="match status" value="1"/>
</dbReference>
<dbReference type="InterPro" id="IPR031944">
    <property type="entry name" value="RsgA_N"/>
</dbReference>
<comment type="subcellular location">
    <subcellularLocation>
        <location evidence="10">Cytoplasm</location>
    </subcellularLocation>
</comment>
<dbReference type="InterPro" id="IPR004881">
    <property type="entry name" value="Ribosome_biogen_GTPase_RsgA"/>
</dbReference>
<dbReference type="RefSeq" id="WP_307334752.1">
    <property type="nucleotide sequence ID" value="NZ_JAUSUQ010000001.1"/>
</dbReference>
<evidence type="ECO:0000256" key="1">
    <source>
        <dbReference type="ARBA" id="ARBA00022490"/>
    </source>
</evidence>
<dbReference type="PROSITE" id="PS50936">
    <property type="entry name" value="ENGC_GTPASE"/>
    <property type="match status" value="1"/>
</dbReference>
<accession>A0ABU0CMA1</accession>
<evidence type="ECO:0000259" key="12">
    <source>
        <dbReference type="PROSITE" id="PS51721"/>
    </source>
</evidence>
<dbReference type="CDD" id="cd01854">
    <property type="entry name" value="YjeQ_EngC"/>
    <property type="match status" value="1"/>
</dbReference>
<evidence type="ECO:0000256" key="6">
    <source>
        <dbReference type="ARBA" id="ARBA00022801"/>
    </source>
</evidence>
<dbReference type="SUPFAM" id="SSF52540">
    <property type="entry name" value="P-loop containing nucleoside triphosphate hydrolases"/>
    <property type="match status" value="1"/>
</dbReference>
<dbReference type="PANTHER" id="PTHR32120:SF11">
    <property type="entry name" value="SMALL RIBOSOMAL SUBUNIT BIOGENESIS GTPASE RSGA 1, MITOCHONDRIAL-RELATED"/>
    <property type="match status" value="1"/>
</dbReference>
<protein>
    <recommendedName>
        <fullName evidence="10">Small ribosomal subunit biogenesis GTPase RsgA</fullName>
        <ecNumber evidence="10">3.6.1.-</ecNumber>
    </recommendedName>
</protein>
<feature type="domain" description="CP-type G" evidence="12">
    <location>
        <begin position="64"/>
        <end position="223"/>
    </location>
</feature>
<keyword evidence="3 10" id="KW-0479">Metal-binding</keyword>
<dbReference type="EC" id="3.6.1.-" evidence="10"/>
<dbReference type="InterPro" id="IPR027417">
    <property type="entry name" value="P-loop_NTPase"/>
</dbReference>
<evidence type="ECO:0000313" key="13">
    <source>
        <dbReference type="EMBL" id="MDQ0337551.1"/>
    </source>
</evidence>
<keyword evidence="14" id="KW-1185">Reference proteome</keyword>
<comment type="cofactor">
    <cofactor evidence="10">
        <name>Zn(2+)</name>
        <dbReference type="ChEBI" id="CHEBI:29105"/>
    </cofactor>
    <text evidence="10">Binds 1 zinc ion per subunit.</text>
</comment>
<name>A0ABU0CMA1_9BACI</name>